<reference evidence="3 4" key="1">
    <citation type="journal article" date="2021" name="Int. J. Syst. Evol. Microbiol.">
        <title>Steroidobacter gossypii sp. nov., isolated from soil of cotton cropping field.</title>
        <authorList>
            <person name="Huang R."/>
            <person name="Yang S."/>
            <person name="Zhen C."/>
            <person name="Liu W."/>
        </authorList>
    </citation>
    <scope>NUCLEOTIDE SEQUENCE [LARGE SCALE GENOMIC DNA]</scope>
    <source>
        <strain evidence="3 4">S1-65</strain>
    </source>
</reference>
<evidence type="ECO:0000259" key="1">
    <source>
        <dbReference type="Pfam" id="PF09722"/>
    </source>
</evidence>
<feature type="domain" description="Antitoxin Xre/MbcA/ParS-like toxin-binding" evidence="1">
    <location>
        <begin position="79"/>
        <end position="132"/>
    </location>
</feature>
<protein>
    <submittedName>
        <fullName evidence="3">DUF2384 domain-containing protein</fullName>
    </submittedName>
</protein>
<gene>
    <name evidence="3" type="ORF">JM946_05820</name>
</gene>
<accession>A0ABS1WTJ0</accession>
<feature type="domain" description="Antitoxin Xre-like helix-turn-helix" evidence="2">
    <location>
        <begin position="18"/>
        <end position="75"/>
    </location>
</feature>
<dbReference type="InterPro" id="IPR024467">
    <property type="entry name" value="Xre/MbcA/ParS-like_toxin-bd"/>
</dbReference>
<dbReference type="Pfam" id="PF20432">
    <property type="entry name" value="Xre-like-HTH"/>
    <property type="match status" value="1"/>
</dbReference>
<dbReference type="InterPro" id="IPR046847">
    <property type="entry name" value="Xre-like_HTH"/>
</dbReference>
<organism evidence="3 4">
    <name type="scientific">Steroidobacter gossypii</name>
    <dbReference type="NCBI Taxonomy" id="2805490"/>
    <lineage>
        <taxon>Bacteria</taxon>
        <taxon>Pseudomonadati</taxon>
        <taxon>Pseudomonadota</taxon>
        <taxon>Gammaproteobacteria</taxon>
        <taxon>Steroidobacterales</taxon>
        <taxon>Steroidobacteraceae</taxon>
        <taxon>Steroidobacter</taxon>
    </lineage>
</organism>
<evidence type="ECO:0000313" key="3">
    <source>
        <dbReference type="EMBL" id="MBM0104252.1"/>
    </source>
</evidence>
<evidence type="ECO:0000313" key="4">
    <source>
        <dbReference type="Proteomes" id="UP000661077"/>
    </source>
</evidence>
<dbReference type="EMBL" id="JAEVLS010000001">
    <property type="protein sequence ID" value="MBM0104252.1"/>
    <property type="molecule type" value="Genomic_DNA"/>
</dbReference>
<dbReference type="Pfam" id="PF09722">
    <property type="entry name" value="Xre_MbcA_ParS_C"/>
    <property type="match status" value="1"/>
</dbReference>
<sequence length="132" mass="14744">MYQPRSLERSGFDPDELGATALTAFFNITAAWRLGAEEERVLLGSPPRSTFFKWKSDRAARLSADTLERISYVMGIYKALHILLPTQEMADAWVKKPNTAPGFGGKPALERMLGGRVVDLADVRRYLDAQRG</sequence>
<proteinExistence type="predicted"/>
<evidence type="ECO:0000259" key="2">
    <source>
        <dbReference type="Pfam" id="PF20432"/>
    </source>
</evidence>
<keyword evidence="4" id="KW-1185">Reference proteome</keyword>
<name>A0ABS1WTJ0_9GAMM</name>
<comment type="caution">
    <text evidence="3">The sequence shown here is derived from an EMBL/GenBank/DDBJ whole genome shotgun (WGS) entry which is preliminary data.</text>
</comment>
<dbReference type="RefSeq" id="WP_203166191.1">
    <property type="nucleotide sequence ID" value="NZ_JAEVLS010000001.1"/>
</dbReference>
<dbReference type="Proteomes" id="UP000661077">
    <property type="component" value="Unassembled WGS sequence"/>
</dbReference>